<dbReference type="PANTHER" id="PTHR32196:SF72">
    <property type="entry name" value="RIBOSE IMPORT PERMEASE PROTEIN RBSC"/>
    <property type="match status" value="1"/>
</dbReference>
<name>A0A5C4NCF0_9RHOB</name>
<protein>
    <submittedName>
        <fullName evidence="7">ABC transporter permease</fullName>
    </submittedName>
</protein>
<dbReference type="InterPro" id="IPR001851">
    <property type="entry name" value="ABC_transp_permease"/>
</dbReference>
<evidence type="ECO:0000256" key="2">
    <source>
        <dbReference type="ARBA" id="ARBA00022475"/>
    </source>
</evidence>
<evidence type="ECO:0000256" key="5">
    <source>
        <dbReference type="ARBA" id="ARBA00023136"/>
    </source>
</evidence>
<comment type="caution">
    <text evidence="7">The sequence shown here is derived from an EMBL/GenBank/DDBJ whole genome shotgun (WGS) entry which is preliminary data.</text>
</comment>
<evidence type="ECO:0000256" key="3">
    <source>
        <dbReference type="ARBA" id="ARBA00022692"/>
    </source>
</evidence>
<evidence type="ECO:0000313" key="8">
    <source>
        <dbReference type="Proteomes" id="UP000305709"/>
    </source>
</evidence>
<reference evidence="7 8" key="1">
    <citation type="submission" date="2019-06" db="EMBL/GenBank/DDBJ databases">
        <authorList>
            <person name="Jiang L."/>
        </authorList>
    </citation>
    <scope>NUCLEOTIDE SEQUENCE [LARGE SCALE GENOMIC DNA]</scope>
    <source>
        <strain evidence="7 8">YIM 48858</strain>
    </source>
</reference>
<dbReference type="Pfam" id="PF02653">
    <property type="entry name" value="BPD_transp_2"/>
    <property type="match status" value="1"/>
</dbReference>
<feature type="transmembrane region" description="Helical" evidence="6">
    <location>
        <begin position="291"/>
        <end position="310"/>
    </location>
</feature>
<keyword evidence="5 6" id="KW-0472">Membrane</keyword>
<feature type="transmembrane region" description="Helical" evidence="6">
    <location>
        <begin position="236"/>
        <end position="254"/>
    </location>
</feature>
<comment type="subcellular location">
    <subcellularLocation>
        <location evidence="1">Cell membrane</location>
        <topology evidence="1">Multi-pass membrane protein</topology>
    </subcellularLocation>
</comment>
<proteinExistence type="predicted"/>
<evidence type="ECO:0000313" key="7">
    <source>
        <dbReference type="EMBL" id="TNC64516.1"/>
    </source>
</evidence>
<feature type="transmembrane region" description="Helical" evidence="6">
    <location>
        <begin position="46"/>
        <end position="73"/>
    </location>
</feature>
<dbReference type="PANTHER" id="PTHR32196">
    <property type="entry name" value="ABC TRANSPORTER PERMEASE PROTEIN YPHD-RELATED-RELATED"/>
    <property type="match status" value="1"/>
</dbReference>
<dbReference type="GO" id="GO:0022857">
    <property type="term" value="F:transmembrane transporter activity"/>
    <property type="evidence" value="ECO:0007669"/>
    <property type="project" value="InterPro"/>
</dbReference>
<keyword evidence="3 6" id="KW-0812">Transmembrane</keyword>
<evidence type="ECO:0000256" key="6">
    <source>
        <dbReference type="SAM" id="Phobius"/>
    </source>
</evidence>
<dbReference type="Proteomes" id="UP000305709">
    <property type="component" value="Unassembled WGS sequence"/>
</dbReference>
<evidence type="ECO:0000256" key="1">
    <source>
        <dbReference type="ARBA" id="ARBA00004651"/>
    </source>
</evidence>
<dbReference type="GO" id="GO:0005886">
    <property type="term" value="C:plasma membrane"/>
    <property type="evidence" value="ECO:0007669"/>
    <property type="project" value="UniProtKB-SubCell"/>
</dbReference>
<feature type="transmembrane region" description="Helical" evidence="6">
    <location>
        <begin position="6"/>
        <end position="25"/>
    </location>
</feature>
<feature type="transmembrane region" description="Helical" evidence="6">
    <location>
        <begin position="207"/>
        <end position="230"/>
    </location>
</feature>
<keyword evidence="2" id="KW-1003">Cell membrane</keyword>
<keyword evidence="8" id="KW-1185">Reference proteome</keyword>
<organism evidence="7 8">
    <name type="scientific">Rubellimicrobium roseum</name>
    <dbReference type="NCBI Taxonomy" id="687525"/>
    <lineage>
        <taxon>Bacteria</taxon>
        <taxon>Pseudomonadati</taxon>
        <taxon>Pseudomonadota</taxon>
        <taxon>Alphaproteobacteria</taxon>
        <taxon>Rhodobacterales</taxon>
        <taxon>Roseobacteraceae</taxon>
        <taxon>Rubellimicrobium</taxon>
    </lineage>
</organism>
<dbReference type="EMBL" id="VDFV01000042">
    <property type="protein sequence ID" value="TNC64516.1"/>
    <property type="molecule type" value="Genomic_DNA"/>
</dbReference>
<keyword evidence="4 6" id="KW-1133">Transmembrane helix</keyword>
<sequence length="320" mass="32762">MRPLGGGTHLTVWVALALLIALGAWRYDNFLSAYNISSFLQYNSMFVLISVGMCLVIMTGGIDLSVGAVAALASVVAALLSPLGLIVALPAGVLTGLVAGLLNSGLIVGLRLPPFMATLATMLAARGVALIVSDRQAVSVDWTSDFTALGMNKLGPVLPWTILVAAAVVVVAWAVLEKTSLGRTILAVGGNAEAAHLMGLKTSRALVFVYLFSGACAGLAGVFLASGYGAGQPLEGQGWELAAIASVVVGGTLLTGGMGSIPATVAGALLFGLVFNMLNFENGLGVISLSAYWQSVIRGAFLLVVILLQVRLARPQPSKA</sequence>
<dbReference type="CDD" id="cd06579">
    <property type="entry name" value="TM_PBP1_transp_AraH_like"/>
    <property type="match status" value="1"/>
</dbReference>
<dbReference type="AlphaFoldDB" id="A0A5C4NCF0"/>
<accession>A0A5C4NCF0</accession>
<gene>
    <name evidence="7" type="ORF">FHG71_18355</name>
</gene>
<dbReference type="OrthoDB" id="7284468at2"/>
<evidence type="ECO:0000256" key="4">
    <source>
        <dbReference type="ARBA" id="ARBA00022989"/>
    </source>
</evidence>
<feature type="transmembrane region" description="Helical" evidence="6">
    <location>
        <begin position="157"/>
        <end position="176"/>
    </location>
</feature>